<evidence type="ECO:0000256" key="1">
    <source>
        <dbReference type="ARBA" id="ARBA00008563"/>
    </source>
</evidence>
<dbReference type="STRING" id="253628.A0A0D2A3Q3"/>
<reference evidence="4 5" key="1">
    <citation type="submission" date="2015-01" db="EMBL/GenBank/DDBJ databases">
        <title>The Genome Sequence of Ochroconis gallopava CBS43764.</title>
        <authorList>
            <consortium name="The Broad Institute Genomics Platform"/>
            <person name="Cuomo C."/>
            <person name="de Hoog S."/>
            <person name="Gorbushina A."/>
            <person name="Stielow B."/>
            <person name="Teixiera M."/>
            <person name="Abouelleil A."/>
            <person name="Chapman S.B."/>
            <person name="Priest M."/>
            <person name="Young S.K."/>
            <person name="Wortman J."/>
            <person name="Nusbaum C."/>
            <person name="Birren B."/>
        </authorList>
    </citation>
    <scope>NUCLEOTIDE SEQUENCE [LARGE SCALE GENOMIC DNA]</scope>
    <source>
        <strain evidence="4 5">CBS 43764</strain>
    </source>
</reference>
<dbReference type="AlphaFoldDB" id="A0A0D2A3Q3"/>
<dbReference type="GeneID" id="27315532"/>
<dbReference type="InterPro" id="IPR028909">
    <property type="entry name" value="bL21-like"/>
</dbReference>
<protein>
    <recommendedName>
        <fullName evidence="2">Large ribosomal subunit protein bL21m</fullName>
    </recommendedName>
</protein>
<evidence type="ECO:0000313" key="5">
    <source>
        <dbReference type="Proteomes" id="UP000053259"/>
    </source>
</evidence>
<dbReference type="PANTHER" id="PTHR21349:SF0">
    <property type="entry name" value="LARGE RIBOSOMAL SUBUNIT PROTEIN BL21M"/>
    <property type="match status" value="1"/>
</dbReference>
<dbReference type="GO" id="GO:0005762">
    <property type="term" value="C:mitochondrial large ribosomal subunit"/>
    <property type="evidence" value="ECO:0007669"/>
    <property type="project" value="TreeGrafter"/>
</dbReference>
<evidence type="ECO:0000256" key="2">
    <source>
        <dbReference type="ARBA" id="ARBA00044129"/>
    </source>
</evidence>
<dbReference type="EMBL" id="KN847558">
    <property type="protein sequence ID" value="KIW01045.1"/>
    <property type="molecule type" value="Genomic_DNA"/>
</dbReference>
<name>A0A0D2A3Q3_9PEZI</name>
<dbReference type="GO" id="GO:0003735">
    <property type="term" value="F:structural constituent of ribosome"/>
    <property type="evidence" value="ECO:0007669"/>
    <property type="project" value="TreeGrafter"/>
</dbReference>
<dbReference type="PANTHER" id="PTHR21349">
    <property type="entry name" value="50S RIBOSOMAL PROTEIN L21"/>
    <property type="match status" value="1"/>
</dbReference>
<accession>A0A0D2A3Q3</accession>
<evidence type="ECO:0000313" key="4">
    <source>
        <dbReference type="EMBL" id="KIW01045.1"/>
    </source>
</evidence>
<proteinExistence type="inferred from homology"/>
<keyword evidence="5" id="KW-1185">Reference proteome</keyword>
<comment type="similarity">
    <text evidence="1">Belongs to the bacterial ribosomal protein bL21 family.</text>
</comment>
<dbReference type="OrthoDB" id="5994at2759"/>
<dbReference type="InParanoid" id="A0A0D2A3Q3"/>
<gene>
    <name evidence="4" type="ORF">PV09_07559</name>
</gene>
<dbReference type="VEuPathDB" id="FungiDB:PV09_07559"/>
<dbReference type="Proteomes" id="UP000053259">
    <property type="component" value="Unassembled WGS sequence"/>
</dbReference>
<dbReference type="Pfam" id="PF00829">
    <property type="entry name" value="Ribosomal_L21p"/>
    <property type="match status" value="1"/>
</dbReference>
<evidence type="ECO:0000256" key="3">
    <source>
        <dbReference type="SAM" id="MobiDB-lite"/>
    </source>
</evidence>
<organism evidence="4 5">
    <name type="scientific">Verruconis gallopava</name>
    <dbReference type="NCBI Taxonomy" id="253628"/>
    <lineage>
        <taxon>Eukaryota</taxon>
        <taxon>Fungi</taxon>
        <taxon>Dikarya</taxon>
        <taxon>Ascomycota</taxon>
        <taxon>Pezizomycotina</taxon>
        <taxon>Dothideomycetes</taxon>
        <taxon>Pleosporomycetidae</taxon>
        <taxon>Venturiales</taxon>
        <taxon>Sympoventuriaceae</taxon>
        <taxon>Verruconis</taxon>
    </lineage>
</organism>
<dbReference type="HOGENOM" id="CLU_061463_0_1_1"/>
<feature type="region of interest" description="Disordered" evidence="3">
    <location>
        <begin position="52"/>
        <end position="102"/>
    </location>
</feature>
<dbReference type="RefSeq" id="XP_016210914.1">
    <property type="nucleotide sequence ID" value="XM_016361339.1"/>
</dbReference>
<dbReference type="SUPFAM" id="SSF141091">
    <property type="entry name" value="L21p-like"/>
    <property type="match status" value="1"/>
</dbReference>
<sequence>MAASPALPFRIFRRSLLDTRWATRSSLRRITTVQHAATSESVPESLLRLRAHPIPTRELPTTAKPTSTPSIPKRKRRDRPQAPLPASNAPRAAPPQPESLLQDDQIDPSIYKLLPLLKSQPPYYLRTHIHGKPYLVTQGDTVRLPFLMHGVSQGDILRLNRASLLGSRDYTLKAGAPREAGKMAYIDERLFTCRARVMGVEMEPLRVKEKTKRRQRHVKHVKSKHRYTVLRIMEITVNEPPVEGDAEKLAKDSA</sequence>
<dbReference type="InterPro" id="IPR036164">
    <property type="entry name" value="bL21-like_sf"/>
</dbReference>